<keyword evidence="2" id="KW-1185">Reference proteome</keyword>
<sequence>MFNIFDGRQKNVDKLPLSETMKLTTDESCPITDSKLHPRHETKLKVKTGSKIESETSDKIKYRIKIRNKSLTGIGMRRSPEIETGTENGI</sequence>
<evidence type="ECO:0000313" key="2">
    <source>
        <dbReference type="Proteomes" id="UP000299102"/>
    </source>
</evidence>
<organism evidence="1 2">
    <name type="scientific">Eumeta variegata</name>
    <name type="common">Bagworm moth</name>
    <name type="synonym">Eumeta japonica</name>
    <dbReference type="NCBI Taxonomy" id="151549"/>
    <lineage>
        <taxon>Eukaryota</taxon>
        <taxon>Metazoa</taxon>
        <taxon>Ecdysozoa</taxon>
        <taxon>Arthropoda</taxon>
        <taxon>Hexapoda</taxon>
        <taxon>Insecta</taxon>
        <taxon>Pterygota</taxon>
        <taxon>Neoptera</taxon>
        <taxon>Endopterygota</taxon>
        <taxon>Lepidoptera</taxon>
        <taxon>Glossata</taxon>
        <taxon>Ditrysia</taxon>
        <taxon>Tineoidea</taxon>
        <taxon>Psychidae</taxon>
        <taxon>Oiketicinae</taxon>
        <taxon>Eumeta</taxon>
    </lineage>
</organism>
<proteinExistence type="predicted"/>
<reference evidence="1 2" key="1">
    <citation type="journal article" date="2019" name="Commun. Biol.">
        <title>The bagworm genome reveals a unique fibroin gene that provides high tensile strength.</title>
        <authorList>
            <person name="Kono N."/>
            <person name="Nakamura H."/>
            <person name="Ohtoshi R."/>
            <person name="Tomita M."/>
            <person name="Numata K."/>
            <person name="Arakawa K."/>
        </authorList>
    </citation>
    <scope>NUCLEOTIDE SEQUENCE [LARGE SCALE GENOMIC DNA]</scope>
</reference>
<protein>
    <submittedName>
        <fullName evidence="1">Uncharacterized protein</fullName>
    </submittedName>
</protein>
<comment type="caution">
    <text evidence="1">The sequence shown here is derived from an EMBL/GenBank/DDBJ whole genome shotgun (WGS) entry which is preliminary data.</text>
</comment>
<evidence type="ECO:0000313" key="1">
    <source>
        <dbReference type="EMBL" id="GBP15460.1"/>
    </source>
</evidence>
<gene>
    <name evidence="1" type="ORF">EVAR_9247_1</name>
</gene>
<name>A0A4C1TNI2_EUMVA</name>
<dbReference type="EMBL" id="BGZK01000072">
    <property type="protein sequence ID" value="GBP15460.1"/>
    <property type="molecule type" value="Genomic_DNA"/>
</dbReference>
<dbReference type="Proteomes" id="UP000299102">
    <property type="component" value="Unassembled WGS sequence"/>
</dbReference>
<dbReference type="AlphaFoldDB" id="A0A4C1TNI2"/>
<accession>A0A4C1TNI2</accession>